<dbReference type="Proteomes" id="UP001201397">
    <property type="component" value="Unassembled WGS sequence"/>
</dbReference>
<evidence type="ECO:0000313" key="1">
    <source>
        <dbReference type="EMBL" id="MCF7530485.1"/>
    </source>
</evidence>
<proteinExistence type="predicted"/>
<evidence type="ECO:0008006" key="3">
    <source>
        <dbReference type="Google" id="ProtNLM"/>
    </source>
</evidence>
<sequence>MSTRKLFTIGIALLVFAVIKLILLDIFWQQSAAEQTTCDVRQGCTLPNGAYVKFSGTVSAKTPFSVELRNVAAEVGEVSVSFAMKDMDMGFNRYPLQRSTDGVWQADHIRLPLCVAGRRDYLADINIGGQVFQTAFSAE</sequence>
<gene>
    <name evidence="1" type="ORF">L4H06_09640</name>
</gene>
<accession>A0AAW5AU06</accession>
<comment type="caution">
    <text evidence="1">The sequence shown here is derived from an EMBL/GenBank/DDBJ whole genome shotgun (WGS) entry which is preliminary data.</text>
</comment>
<reference evidence="1" key="1">
    <citation type="submission" date="2022-01" db="EMBL/GenBank/DDBJ databases">
        <title>Neisseria sp. ZJ104.</title>
        <authorList>
            <person name="Yang C."/>
        </authorList>
    </citation>
    <scope>NUCLEOTIDE SEQUENCE</scope>
    <source>
        <strain evidence="1">ZJ104</strain>
    </source>
</reference>
<name>A0AAW5AU06_9NEIS</name>
<protein>
    <recommendedName>
        <fullName evidence="3">Secreted protein</fullName>
    </recommendedName>
</protein>
<organism evidence="1 2">
    <name type="scientific">Neisseria lisongii</name>
    <dbReference type="NCBI Taxonomy" id="2912188"/>
    <lineage>
        <taxon>Bacteria</taxon>
        <taxon>Pseudomonadati</taxon>
        <taxon>Pseudomonadota</taxon>
        <taxon>Betaproteobacteria</taxon>
        <taxon>Neisseriales</taxon>
        <taxon>Neisseriaceae</taxon>
        <taxon>Neisseria</taxon>
    </lineage>
</organism>
<dbReference type="RefSeq" id="WP_237093309.1">
    <property type="nucleotide sequence ID" value="NZ_JAKKDL010000017.1"/>
</dbReference>
<dbReference type="EMBL" id="JAKKDL010000017">
    <property type="protein sequence ID" value="MCF7530485.1"/>
    <property type="molecule type" value="Genomic_DNA"/>
</dbReference>
<dbReference type="AlphaFoldDB" id="A0AAW5AU06"/>
<evidence type="ECO:0000313" key="2">
    <source>
        <dbReference type="Proteomes" id="UP001201397"/>
    </source>
</evidence>